<dbReference type="PANTHER" id="PTHR11669:SF8">
    <property type="entry name" value="DNA POLYMERASE III SUBUNIT DELTA"/>
    <property type="match status" value="1"/>
</dbReference>
<dbReference type="InterPro" id="IPR027417">
    <property type="entry name" value="P-loop_NTPase"/>
</dbReference>
<dbReference type="RefSeq" id="WP_183933111.1">
    <property type="nucleotide sequence ID" value="NZ_JACICF010000001.1"/>
</dbReference>
<keyword evidence="2" id="KW-1185">Reference proteome</keyword>
<keyword evidence="1" id="KW-0808">Transferase</keyword>
<dbReference type="Gene3D" id="3.40.50.300">
    <property type="entry name" value="P-loop containing nucleotide triphosphate hydrolases"/>
    <property type="match status" value="1"/>
</dbReference>
<proteinExistence type="predicted"/>
<organism evidence="1 2">
    <name type="scientific">Sphingomicrobium lutaoense</name>
    <dbReference type="NCBI Taxonomy" id="515949"/>
    <lineage>
        <taxon>Bacteria</taxon>
        <taxon>Pseudomonadati</taxon>
        <taxon>Pseudomonadota</taxon>
        <taxon>Alphaproteobacteria</taxon>
        <taxon>Sphingomonadales</taxon>
        <taxon>Sphingomonadaceae</taxon>
        <taxon>Sphingomicrobium</taxon>
    </lineage>
</organism>
<dbReference type="GO" id="GO:0009360">
    <property type="term" value="C:DNA polymerase III complex"/>
    <property type="evidence" value="ECO:0007669"/>
    <property type="project" value="TreeGrafter"/>
</dbReference>
<gene>
    <name evidence="1" type="ORF">FHS50_000813</name>
</gene>
<dbReference type="InterPro" id="IPR050238">
    <property type="entry name" value="DNA_Rep/Repair_Clamp_Loader"/>
</dbReference>
<evidence type="ECO:0000313" key="1">
    <source>
        <dbReference type="EMBL" id="MBB3763790.1"/>
    </source>
</evidence>
<dbReference type="SUPFAM" id="SSF52540">
    <property type="entry name" value="P-loop containing nucleoside triphosphate hydrolases"/>
    <property type="match status" value="1"/>
</dbReference>
<dbReference type="GO" id="GO:0006261">
    <property type="term" value="P:DNA-templated DNA replication"/>
    <property type="evidence" value="ECO:0007669"/>
    <property type="project" value="TreeGrafter"/>
</dbReference>
<name>A0A839YZA0_9SPHN</name>
<sequence length="323" mass="34600">MIVGQDAAIDAFFRAWRGGTPHHAWLLSGPRGVGKASFAKAAATRILAEGAGQKIDLPPPAVPSDSQTVSMMEAGSHPDFRLLTREMNDRKTAQKRNISVDQVRSIATFLGITPSLSPWRVILIDSADDLEAGGANALLKMLEEPPENTIFLLVSHAPGRLLPTIRSRCRRLGFQPLGDDVMASLLAEHCPEMEATGRQALIDLSQGSIGRALALAEMDLLPQVAAARSIMCEGDPTLARRADLVRSLSNKANAERYAAFLDMLPAIVAEEVRQADAAQRPALLKAYEEVRRIAATAPRLSLDPGATVMQLSSALAHAAPQPA</sequence>
<keyword evidence="1" id="KW-0548">Nucleotidyltransferase</keyword>
<reference evidence="1 2" key="1">
    <citation type="submission" date="2020-08" db="EMBL/GenBank/DDBJ databases">
        <title>Genomic Encyclopedia of Type Strains, Phase IV (KMG-IV): sequencing the most valuable type-strain genomes for metagenomic binning, comparative biology and taxonomic classification.</title>
        <authorList>
            <person name="Goeker M."/>
        </authorList>
    </citation>
    <scope>NUCLEOTIDE SEQUENCE [LARGE SCALE GENOMIC DNA]</scope>
    <source>
        <strain evidence="1 2">DSM 24194</strain>
    </source>
</reference>
<dbReference type="NCBIfam" id="NF005677">
    <property type="entry name" value="PRK07471.1"/>
    <property type="match status" value="1"/>
</dbReference>
<dbReference type="PANTHER" id="PTHR11669">
    <property type="entry name" value="REPLICATION FACTOR C / DNA POLYMERASE III GAMMA-TAU SUBUNIT"/>
    <property type="match status" value="1"/>
</dbReference>
<comment type="caution">
    <text evidence="1">The sequence shown here is derived from an EMBL/GenBank/DDBJ whole genome shotgun (WGS) entry which is preliminary data.</text>
</comment>
<accession>A0A839YZA0</accession>
<dbReference type="Pfam" id="PF13177">
    <property type="entry name" value="DNA_pol3_delta2"/>
    <property type="match status" value="1"/>
</dbReference>
<dbReference type="Proteomes" id="UP000578569">
    <property type="component" value="Unassembled WGS sequence"/>
</dbReference>
<protein>
    <submittedName>
        <fullName evidence="1">DNA polymerase-3 subunit delta</fullName>
        <ecNumber evidence="1">2.7.7.7</ecNumber>
    </submittedName>
</protein>
<dbReference type="EC" id="2.7.7.7" evidence="1"/>
<dbReference type="GO" id="GO:0003887">
    <property type="term" value="F:DNA-directed DNA polymerase activity"/>
    <property type="evidence" value="ECO:0007669"/>
    <property type="project" value="UniProtKB-EC"/>
</dbReference>
<dbReference type="EMBL" id="JACICF010000001">
    <property type="protein sequence ID" value="MBB3763790.1"/>
    <property type="molecule type" value="Genomic_DNA"/>
</dbReference>
<evidence type="ECO:0000313" key="2">
    <source>
        <dbReference type="Proteomes" id="UP000578569"/>
    </source>
</evidence>
<dbReference type="AlphaFoldDB" id="A0A839YZA0"/>